<dbReference type="RefSeq" id="WP_133235563.1">
    <property type="nucleotide sequence ID" value="NZ_SOZE01000036.1"/>
</dbReference>
<dbReference type="CDD" id="cd10941">
    <property type="entry name" value="CE4_PuuE_HpPgdA_like_2"/>
    <property type="match status" value="1"/>
</dbReference>
<dbReference type="Pfam" id="PF11959">
    <property type="entry name" value="DUF3473"/>
    <property type="match status" value="1"/>
</dbReference>
<reference evidence="2 3" key="1">
    <citation type="journal article" date="2017" name="Int. J. Syst. Evol. Microbiol.">
        <title>Mucilaginibacterpsychrotolerans sp. nov., isolated from peatlands.</title>
        <authorList>
            <person name="Deng Y."/>
            <person name="Shen L."/>
            <person name="Xu B."/>
            <person name="Liu Y."/>
            <person name="Gu Z."/>
            <person name="Liu H."/>
            <person name="Zhou Y."/>
        </authorList>
    </citation>
    <scope>NUCLEOTIDE SEQUENCE [LARGE SCALE GENOMIC DNA]</scope>
    <source>
        <strain evidence="2 3">NH7-4</strain>
    </source>
</reference>
<organism evidence="2 3">
    <name type="scientific">Mucilaginibacter psychrotolerans</name>
    <dbReference type="NCBI Taxonomy" id="1524096"/>
    <lineage>
        <taxon>Bacteria</taxon>
        <taxon>Pseudomonadati</taxon>
        <taxon>Bacteroidota</taxon>
        <taxon>Sphingobacteriia</taxon>
        <taxon>Sphingobacteriales</taxon>
        <taxon>Sphingobacteriaceae</taxon>
        <taxon>Mucilaginibacter</taxon>
    </lineage>
</organism>
<dbReference type="NCBIfam" id="TIGR03006">
    <property type="entry name" value="pepcterm_polyde"/>
    <property type="match status" value="1"/>
</dbReference>
<protein>
    <submittedName>
        <fullName evidence="2">DUF3473 domain-containing protein</fullName>
    </submittedName>
</protein>
<accession>A0A4Y8S4T8</accession>
<dbReference type="InterPro" id="IPR011330">
    <property type="entry name" value="Glyco_hydro/deAcase_b/a-brl"/>
</dbReference>
<dbReference type="PANTHER" id="PTHR47561:SF1">
    <property type="entry name" value="POLYSACCHARIDE DEACETYLASE FAMILY PROTEIN (AFU_ORTHOLOGUE AFUA_6G05030)"/>
    <property type="match status" value="1"/>
</dbReference>
<dbReference type="Pfam" id="PF01522">
    <property type="entry name" value="Polysacc_deac_1"/>
    <property type="match status" value="1"/>
</dbReference>
<dbReference type="GO" id="GO:0016810">
    <property type="term" value="F:hydrolase activity, acting on carbon-nitrogen (but not peptide) bonds"/>
    <property type="evidence" value="ECO:0007669"/>
    <property type="project" value="InterPro"/>
</dbReference>
<evidence type="ECO:0000313" key="2">
    <source>
        <dbReference type="EMBL" id="TFF33973.1"/>
    </source>
</evidence>
<dbReference type="GO" id="GO:0005975">
    <property type="term" value="P:carbohydrate metabolic process"/>
    <property type="evidence" value="ECO:0007669"/>
    <property type="project" value="InterPro"/>
</dbReference>
<dbReference type="OrthoDB" id="9806342at2"/>
<dbReference type="InterPro" id="IPR014344">
    <property type="entry name" value="XrtA_polysacc_deacetyl"/>
</dbReference>
<gene>
    <name evidence="2" type="ORF">E2R66_23625</name>
</gene>
<dbReference type="AlphaFoldDB" id="A0A4Y8S4T8"/>
<evidence type="ECO:0000313" key="3">
    <source>
        <dbReference type="Proteomes" id="UP000297540"/>
    </source>
</evidence>
<proteinExistence type="predicted"/>
<keyword evidence="3" id="KW-1185">Reference proteome</keyword>
<dbReference type="InterPro" id="IPR045235">
    <property type="entry name" value="PuuE_HpPgdA-like"/>
</dbReference>
<dbReference type="Gene3D" id="3.20.20.370">
    <property type="entry name" value="Glycoside hydrolase/deacetylase"/>
    <property type="match status" value="1"/>
</dbReference>
<dbReference type="InterPro" id="IPR002509">
    <property type="entry name" value="NODB_dom"/>
</dbReference>
<feature type="domain" description="NodB homology" evidence="1">
    <location>
        <begin position="21"/>
        <end position="276"/>
    </location>
</feature>
<dbReference type="EMBL" id="SOZE01000036">
    <property type="protein sequence ID" value="TFF33973.1"/>
    <property type="molecule type" value="Genomic_DNA"/>
</dbReference>
<name>A0A4Y8S4T8_9SPHI</name>
<dbReference type="SUPFAM" id="SSF88713">
    <property type="entry name" value="Glycoside hydrolase/deacetylase"/>
    <property type="match status" value="1"/>
</dbReference>
<dbReference type="PROSITE" id="PS51677">
    <property type="entry name" value="NODB"/>
    <property type="match status" value="1"/>
</dbReference>
<evidence type="ECO:0000259" key="1">
    <source>
        <dbReference type="PROSITE" id="PS51677"/>
    </source>
</evidence>
<comment type="caution">
    <text evidence="2">The sequence shown here is derived from an EMBL/GenBank/DDBJ whole genome shotgun (WGS) entry which is preliminary data.</text>
</comment>
<dbReference type="PANTHER" id="PTHR47561">
    <property type="entry name" value="POLYSACCHARIDE DEACETYLASE FAMILY PROTEIN (AFU_ORTHOLOGUE AFUA_6G05030)"/>
    <property type="match status" value="1"/>
</dbReference>
<dbReference type="Proteomes" id="UP000297540">
    <property type="component" value="Unassembled WGS sequence"/>
</dbReference>
<dbReference type="InterPro" id="IPR022560">
    <property type="entry name" value="DUF3473"/>
</dbReference>
<sequence length="276" mass="31511">MKNAFTVDLEDWFCSHNLIGEIKYEDWDKQEGRVTAPTLRLLDLLKKYNRKATFFVLGWVADRYPELIQKVAADGHEIASHGYSHKLLTGITSDFFEEDLLKSVNAIERACGVKPTGYRAPAFTVVNSTKWAFDILKKLGFTYDSSVYPTSVHPDYGIGDAPLSIYSPQNGLTEIPLSCAVLFNRNIPCSGGAYLRFLPYFFYKQLVNSVIKSGRSYIFYTHPWEIDTEIPRIKLPVFKAMRHYTNLASTFGKIERLLQDFEFTSLQDILSEQQTG</sequence>